<keyword evidence="3" id="KW-1185">Reference proteome</keyword>
<evidence type="ECO:0000313" key="3">
    <source>
        <dbReference type="Proteomes" id="UP000629287"/>
    </source>
</evidence>
<keyword evidence="1" id="KW-1133">Transmembrane helix</keyword>
<protein>
    <recommendedName>
        <fullName evidence="4">DUF2304 domain-containing protein</fullName>
    </recommendedName>
</protein>
<accession>A0A8I0P5S0</accession>
<sequence>MNLIWQERPAVGWCAVAISISAVVLLGILVFIFVKKSGLNAAHAIVCSLFGFFLASTSMAPSISRFVTGIAEMISQISF</sequence>
<reference evidence="2 3" key="1">
    <citation type="submission" date="2020-10" db="EMBL/GenBank/DDBJ databases">
        <title>Sequencing the genomes of 1000 actinobacteria strains.</title>
        <authorList>
            <person name="Klenk H.-P."/>
        </authorList>
    </citation>
    <scope>NUCLEOTIDE SEQUENCE [LARGE SCALE GENOMIC DNA]</scope>
    <source>
        <strain evidence="2 3">DSM 41803</strain>
    </source>
</reference>
<feature type="transmembrane region" description="Helical" evidence="1">
    <location>
        <begin position="12"/>
        <end position="34"/>
    </location>
</feature>
<feature type="transmembrane region" description="Helical" evidence="1">
    <location>
        <begin position="40"/>
        <end position="60"/>
    </location>
</feature>
<keyword evidence="1" id="KW-0812">Transmembrane</keyword>
<dbReference type="AlphaFoldDB" id="A0A8I0P5S0"/>
<dbReference type="Proteomes" id="UP000629287">
    <property type="component" value="Unassembled WGS sequence"/>
</dbReference>
<dbReference type="EMBL" id="JADBGF010000001">
    <property type="protein sequence ID" value="MBE1596699.1"/>
    <property type="molecule type" value="Genomic_DNA"/>
</dbReference>
<evidence type="ECO:0000313" key="2">
    <source>
        <dbReference type="EMBL" id="MBE1596699.1"/>
    </source>
</evidence>
<evidence type="ECO:0000256" key="1">
    <source>
        <dbReference type="SAM" id="Phobius"/>
    </source>
</evidence>
<gene>
    <name evidence="2" type="ORF">H4687_002828</name>
</gene>
<comment type="caution">
    <text evidence="2">The sequence shown here is derived from an EMBL/GenBank/DDBJ whole genome shotgun (WGS) entry which is preliminary data.</text>
</comment>
<name>A0A8I0P5S0_9ACTN</name>
<proteinExistence type="predicted"/>
<evidence type="ECO:0008006" key="4">
    <source>
        <dbReference type="Google" id="ProtNLM"/>
    </source>
</evidence>
<organism evidence="2 3">
    <name type="scientific">Streptomyces stelliscabiei</name>
    <dbReference type="NCBI Taxonomy" id="146820"/>
    <lineage>
        <taxon>Bacteria</taxon>
        <taxon>Bacillati</taxon>
        <taxon>Actinomycetota</taxon>
        <taxon>Actinomycetes</taxon>
        <taxon>Kitasatosporales</taxon>
        <taxon>Streptomycetaceae</taxon>
        <taxon>Streptomyces</taxon>
    </lineage>
</organism>
<keyword evidence="1" id="KW-0472">Membrane</keyword>